<comment type="caution">
    <text evidence="14">The sequence shown here is derived from an EMBL/GenBank/DDBJ whole genome shotgun (WGS) entry which is preliminary data.</text>
</comment>
<dbReference type="Proteomes" id="UP000307702">
    <property type="component" value="Unassembled WGS sequence"/>
</dbReference>
<keyword evidence="5" id="KW-0997">Cell inner membrane</keyword>
<dbReference type="OrthoDB" id="6315619at2"/>
<organism evidence="14 15">
    <name type="scientific">Colwellia ponticola</name>
    <dbReference type="NCBI Taxonomy" id="2304625"/>
    <lineage>
        <taxon>Bacteria</taxon>
        <taxon>Pseudomonadati</taxon>
        <taxon>Pseudomonadota</taxon>
        <taxon>Gammaproteobacteria</taxon>
        <taxon>Alteromonadales</taxon>
        <taxon>Colwelliaceae</taxon>
        <taxon>Colwellia</taxon>
    </lineage>
</organism>
<dbReference type="Pfam" id="PF07963">
    <property type="entry name" value="N_methyl"/>
    <property type="match status" value="1"/>
</dbReference>
<dbReference type="EMBL" id="SZVP01000004">
    <property type="protein sequence ID" value="TMM45922.1"/>
    <property type="molecule type" value="Genomic_DNA"/>
</dbReference>
<keyword evidence="7 12" id="KW-1133">Transmembrane helix</keyword>
<protein>
    <recommendedName>
        <fullName evidence="2">Type II secretion system protein H</fullName>
    </recommendedName>
    <alternativeName>
        <fullName evidence="10">General secretion pathway protein H</fullName>
    </alternativeName>
</protein>
<dbReference type="Gene3D" id="3.55.40.10">
    <property type="entry name" value="minor pseudopilin epsh domain"/>
    <property type="match status" value="1"/>
</dbReference>
<evidence type="ECO:0000256" key="11">
    <source>
        <dbReference type="SAM" id="MobiDB-lite"/>
    </source>
</evidence>
<evidence type="ECO:0000256" key="9">
    <source>
        <dbReference type="ARBA" id="ARBA00025772"/>
    </source>
</evidence>
<comment type="subcellular location">
    <subcellularLocation>
        <location evidence="1">Cell inner membrane</location>
        <topology evidence="1">Single-pass membrane protein</topology>
    </subcellularLocation>
</comment>
<keyword evidence="15" id="KW-1185">Reference proteome</keyword>
<keyword evidence="4" id="KW-0488">Methylation</keyword>
<keyword evidence="8 12" id="KW-0472">Membrane</keyword>
<evidence type="ECO:0000313" key="15">
    <source>
        <dbReference type="Proteomes" id="UP000307702"/>
    </source>
</evidence>
<evidence type="ECO:0000256" key="7">
    <source>
        <dbReference type="ARBA" id="ARBA00022989"/>
    </source>
</evidence>
<evidence type="ECO:0000256" key="10">
    <source>
        <dbReference type="ARBA" id="ARBA00030775"/>
    </source>
</evidence>
<sequence>MRSISLSSTKALWDKTLFPLTRATPQNHYPHKYQHQQGFTLTELLITIAIAGIVLAIALPSLNNFIVKMRIDNQVSQLNRLVLTARNTAINTEQNVTLCPLTANNTCSNNWQNELSIFIDLDNDGVYEPGLPAIPPVPSESIVQVKSATTSGDTITYAGQNRVSFLPTGALSSIPSTFIYCPASDATLARAIVLSLSGRSYMSADLNGDGRDQDRDQSNISCD</sequence>
<evidence type="ECO:0000313" key="14">
    <source>
        <dbReference type="EMBL" id="TMM45922.1"/>
    </source>
</evidence>
<name>A0A8H2PM54_9GAMM</name>
<dbReference type="InterPro" id="IPR045584">
    <property type="entry name" value="Pilin-like"/>
</dbReference>
<accession>A0A8H2PM54</accession>
<dbReference type="RefSeq" id="WP_138621542.1">
    <property type="nucleotide sequence ID" value="NZ_SZVP01000004.1"/>
</dbReference>
<keyword evidence="3" id="KW-1003">Cell membrane</keyword>
<evidence type="ECO:0000256" key="12">
    <source>
        <dbReference type="SAM" id="Phobius"/>
    </source>
</evidence>
<dbReference type="Pfam" id="PF12019">
    <property type="entry name" value="GspH"/>
    <property type="match status" value="1"/>
</dbReference>
<evidence type="ECO:0000256" key="4">
    <source>
        <dbReference type="ARBA" id="ARBA00022481"/>
    </source>
</evidence>
<dbReference type="AlphaFoldDB" id="A0A8H2PM54"/>
<comment type="similarity">
    <text evidence="9">Belongs to the GSP H family.</text>
</comment>
<dbReference type="NCBIfam" id="TIGR02532">
    <property type="entry name" value="IV_pilin_GFxxxE"/>
    <property type="match status" value="1"/>
</dbReference>
<evidence type="ECO:0000259" key="13">
    <source>
        <dbReference type="Pfam" id="PF12019"/>
    </source>
</evidence>
<evidence type="ECO:0000256" key="6">
    <source>
        <dbReference type="ARBA" id="ARBA00022692"/>
    </source>
</evidence>
<dbReference type="GO" id="GO:0015628">
    <property type="term" value="P:protein secretion by the type II secretion system"/>
    <property type="evidence" value="ECO:0007669"/>
    <property type="project" value="InterPro"/>
</dbReference>
<proteinExistence type="inferred from homology"/>
<feature type="domain" description="General secretion pathway GspH" evidence="13">
    <location>
        <begin position="75"/>
        <end position="198"/>
    </location>
</feature>
<evidence type="ECO:0000256" key="5">
    <source>
        <dbReference type="ARBA" id="ARBA00022519"/>
    </source>
</evidence>
<feature type="region of interest" description="Disordered" evidence="11">
    <location>
        <begin position="204"/>
        <end position="223"/>
    </location>
</feature>
<feature type="compositionally biased region" description="Basic and acidic residues" evidence="11">
    <location>
        <begin position="208"/>
        <end position="217"/>
    </location>
</feature>
<dbReference type="SUPFAM" id="SSF54523">
    <property type="entry name" value="Pili subunits"/>
    <property type="match status" value="1"/>
</dbReference>
<evidence type="ECO:0000256" key="2">
    <source>
        <dbReference type="ARBA" id="ARBA00021549"/>
    </source>
</evidence>
<reference evidence="14 15" key="1">
    <citation type="submission" date="2019-05" db="EMBL/GenBank/DDBJ databases">
        <title>Colwellia ponticola sp. nov., isolated from seawater.</title>
        <authorList>
            <person name="Yoon J.-H."/>
        </authorList>
    </citation>
    <scope>NUCLEOTIDE SEQUENCE [LARGE SCALE GENOMIC DNA]</scope>
    <source>
        <strain evidence="14 15">OISW-25</strain>
    </source>
</reference>
<evidence type="ECO:0000256" key="3">
    <source>
        <dbReference type="ARBA" id="ARBA00022475"/>
    </source>
</evidence>
<dbReference type="InterPro" id="IPR022346">
    <property type="entry name" value="T2SS_GspH"/>
</dbReference>
<dbReference type="PANTHER" id="PTHR30093:SF41">
    <property type="entry name" value="TYPE II SECRETION SYSTEM PROTEIN H"/>
    <property type="match status" value="1"/>
</dbReference>
<dbReference type="InterPro" id="IPR012902">
    <property type="entry name" value="N_methyl_site"/>
</dbReference>
<evidence type="ECO:0000256" key="1">
    <source>
        <dbReference type="ARBA" id="ARBA00004377"/>
    </source>
</evidence>
<keyword evidence="6 12" id="KW-0812">Transmembrane</keyword>
<dbReference type="GO" id="GO:0005886">
    <property type="term" value="C:plasma membrane"/>
    <property type="evidence" value="ECO:0007669"/>
    <property type="project" value="UniProtKB-SubCell"/>
</dbReference>
<evidence type="ECO:0000256" key="8">
    <source>
        <dbReference type="ARBA" id="ARBA00023136"/>
    </source>
</evidence>
<dbReference type="PANTHER" id="PTHR30093">
    <property type="entry name" value="GENERAL SECRETION PATHWAY PROTEIN G"/>
    <property type="match status" value="1"/>
</dbReference>
<feature type="transmembrane region" description="Helical" evidence="12">
    <location>
        <begin position="44"/>
        <end position="67"/>
    </location>
</feature>
<dbReference type="GO" id="GO:0015627">
    <property type="term" value="C:type II protein secretion system complex"/>
    <property type="evidence" value="ECO:0007669"/>
    <property type="project" value="InterPro"/>
</dbReference>
<gene>
    <name evidence="14" type="ORF">FCS21_06245</name>
</gene>